<gene>
    <name evidence="2" type="ORF">TraAM80_03120</name>
</gene>
<evidence type="ECO:0000313" key="2">
    <source>
        <dbReference type="EMBL" id="RNF07862.1"/>
    </source>
</evidence>
<reference evidence="2 3" key="1">
    <citation type="journal article" date="2018" name="BMC Genomics">
        <title>Genomic comparison of Trypanosoma conorhini and Trypanosoma rangeli to Trypanosoma cruzi strains of high and low virulence.</title>
        <authorList>
            <person name="Bradwell K.R."/>
            <person name="Koparde V.N."/>
            <person name="Matveyev A.V."/>
            <person name="Serrano M.G."/>
            <person name="Alves J.M."/>
            <person name="Parikh H."/>
            <person name="Huang B."/>
            <person name="Lee V."/>
            <person name="Espinosa-Alvarez O."/>
            <person name="Ortiz P.A."/>
            <person name="Costa-Martins A.G."/>
            <person name="Teixeira M.M."/>
            <person name="Buck G.A."/>
        </authorList>
    </citation>
    <scope>NUCLEOTIDE SEQUENCE [LARGE SCALE GENOMIC DNA]</scope>
    <source>
        <strain evidence="2 3">AM80</strain>
    </source>
</reference>
<sequence length="184" mass="20065">MGTYRLSLSNMTRGVVHDDWYLLDHSKTNAELHLRTLACDFGSNPKPSDAWKVTEDIADDPALGAGKKPPFVAAPVTISSNVNNTPLNPNIGPAVVPAVVLAQSQPPPPAPGYPQQQPMYYPLAPPASPAQPMYYPPPPQSYPPQAYPPQYPPQQYPQPTVAYAGAMPSKPSYPMDPRDPNFRY</sequence>
<feature type="compositionally biased region" description="Low complexity" evidence="1">
    <location>
        <begin position="113"/>
        <end position="122"/>
    </location>
</feature>
<protein>
    <submittedName>
        <fullName evidence="2">C2 domain protein</fullName>
    </submittedName>
</protein>
<feature type="region of interest" description="Disordered" evidence="1">
    <location>
        <begin position="106"/>
        <end position="125"/>
    </location>
</feature>
<keyword evidence="3" id="KW-1185">Reference proteome</keyword>
<feature type="compositionally biased region" description="Pro residues" evidence="1">
    <location>
        <begin position="130"/>
        <end position="156"/>
    </location>
</feature>
<name>A0A422NQU8_TRYRA</name>
<accession>A0A422NQU8</accession>
<dbReference type="Proteomes" id="UP000283634">
    <property type="component" value="Unassembled WGS sequence"/>
</dbReference>
<feature type="region of interest" description="Disordered" evidence="1">
    <location>
        <begin position="130"/>
        <end position="184"/>
    </location>
</feature>
<comment type="caution">
    <text evidence="2">The sequence shown here is derived from an EMBL/GenBank/DDBJ whole genome shotgun (WGS) entry which is preliminary data.</text>
</comment>
<evidence type="ECO:0000256" key="1">
    <source>
        <dbReference type="SAM" id="MobiDB-lite"/>
    </source>
</evidence>
<dbReference type="RefSeq" id="XP_029240070.1">
    <property type="nucleotide sequence ID" value="XM_029380099.1"/>
</dbReference>
<proteinExistence type="predicted"/>
<dbReference type="AlphaFoldDB" id="A0A422NQU8"/>
<evidence type="ECO:0000313" key="3">
    <source>
        <dbReference type="Proteomes" id="UP000283634"/>
    </source>
</evidence>
<dbReference type="EMBL" id="MKGL01000077">
    <property type="protein sequence ID" value="RNF07862.1"/>
    <property type="molecule type" value="Genomic_DNA"/>
</dbReference>
<dbReference type="GeneID" id="40327053"/>
<dbReference type="VEuPathDB" id="TriTrypDB:TRSC58_00147"/>
<organism evidence="2 3">
    <name type="scientific">Trypanosoma rangeli</name>
    <dbReference type="NCBI Taxonomy" id="5698"/>
    <lineage>
        <taxon>Eukaryota</taxon>
        <taxon>Discoba</taxon>
        <taxon>Euglenozoa</taxon>
        <taxon>Kinetoplastea</taxon>
        <taxon>Metakinetoplastina</taxon>
        <taxon>Trypanosomatida</taxon>
        <taxon>Trypanosomatidae</taxon>
        <taxon>Trypanosoma</taxon>
        <taxon>Herpetosoma</taxon>
    </lineage>
</organism>